<feature type="transmembrane region" description="Helical" evidence="1">
    <location>
        <begin position="178"/>
        <end position="198"/>
    </location>
</feature>
<feature type="transmembrane region" description="Helical" evidence="1">
    <location>
        <begin position="231"/>
        <end position="253"/>
    </location>
</feature>
<proteinExistence type="predicted"/>
<feature type="transmembrane region" description="Helical" evidence="1">
    <location>
        <begin position="5"/>
        <end position="22"/>
    </location>
</feature>
<dbReference type="RefSeq" id="WP_035722870.1">
    <property type="nucleotide sequence ID" value="NZ_BAVS01000007.1"/>
</dbReference>
<dbReference type="STRING" id="1298598.JCM21714_1812"/>
<feature type="transmembrane region" description="Helical" evidence="1">
    <location>
        <begin position="306"/>
        <end position="324"/>
    </location>
</feature>
<keyword evidence="1" id="KW-1133">Transmembrane helix</keyword>
<sequence length="449" mass="48366">MTDLYIIFITVIAILILLFLVIHTKLHAFVALLLVSIFVGVISGMPLNDVILSVQVGMGSILGYVAVIVGLGAMFGQMLEASGGAQKLAHHLILRLGEDKAPIALGITGFLVAIPVFFDIGFIILVPLIYGLAKKTGRSLLYYGIPLLAGLAVTHSFMPPTPGPPIAVAKLLGAEIGWVILFGLLAGIPSMLIAGPLFGKFISKKIHIDIPEYIDFNEVEHNDTNLPPISVIAIIILSPIFLIVLNTLSSLLLTKDTFYYNLFQFIGHPFIALLFATLLAFYFLGHRHGYSKKEVQIIANKALEPAGIIILVTGAGGVFKEVLIDSGAGTILANFLGNFSISPFLLGFIIAVIVRISQGSATIAMITSASIVSSLIHKVEYSPPELGLIVIAIASGATIFSHVNDSGFWLINRYFGMDIKETFLSWTIMETIIALVGFTMVLCMELLFI</sequence>
<dbReference type="InterPro" id="IPR003474">
    <property type="entry name" value="Glcn_transporter"/>
</dbReference>
<feature type="transmembrane region" description="Helical" evidence="1">
    <location>
        <begin position="344"/>
        <end position="366"/>
    </location>
</feature>
<feature type="transmembrane region" description="Helical" evidence="1">
    <location>
        <begin position="423"/>
        <end position="448"/>
    </location>
</feature>
<feature type="transmembrane region" description="Helical" evidence="1">
    <location>
        <begin position="28"/>
        <end position="47"/>
    </location>
</feature>
<dbReference type="AlphaFoldDB" id="W4VJ49"/>
<dbReference type="PIRSF" id="PIRSF002746">
    <property type="entry name" value="Gluconate_transporter"/>
    <property type="match status" value="1"/>
</dbReference>
<evidence type="ECO:0000256" key="1">
    <source>
        <dbReference type="SAM" id="Phobius"/>
    </source>
</evidence>
<keyword evidence="1" id="KW-0812">Transmembrane</keyword>
<dbReference type="GO" id="GO:0015128">
    <property type="term" value="F:gluconate transmembrane transporter activity"/>
    <property type="evidence" value="ECO:0007669"/>
    <property type="project" value="InterPro"/>
</dbReference>
<feature type="transmembrane region" description="Helical" evidence="1">
    <location>
        <begin position="140"/>
        <end position="158"/>
    </location>
</feature>
<dbReference type="eggNOG" id="COG2610">
    <property type="taxonomic scope" value="Bacteria"/>
</dbReference>
<feature type="transmembrane region" description="Helical" evidence="1">
    <location>
        <begin position="103"/>
        <end position="133"/>
    </location>
</feature>
<reference evidence="2 3" key="1">
    <citation type="journal article" date="2014" name="Genome Announc.">
        <title>Draft Genome Sequence of the Boron-Tolerant and Moderately Halotolerant Bacterium Gracilibacillus boraciitolerans JCM 21714T.</title>
        <authorList>
            <person name="Ahmed I."/>
            <person name="Oshima K."/>
            <person name="Suda W."/>
            <person name="Kitamura K."/>
            <person name="Iida T."/>
            <person name="Ohmori Y."/>
            <person name="Fujiwara T."/>
            <person name="Hattori M."/>
            <person name="Ohkuma M."/>
        </authorList>
    </citation>
    <scope>NUCLEOTIDE SEQUENCE [LARGE SCALE GENOMIC DNA]</scope>
    <source>
        <strain evidence="2 3">JCM 21714</strain>
    </source>
</reference>
<feature type="transmembrane region" description="Helical" evidence="1">
    <location>
        <begin position="59"/>
        <end position="79"/>
    </location>
</feature>
<gene>
    <name evidence="2" type="ORF">JCM21714_1812</name>
</gene>
<protein>
    <submittedName>
        <fullName evidence="2">Low-affinity gluconate/H+ symporter GntU</fullName>
    </submittedName>
</protein>
<comment type="caution">
    <text evidence="2">The sequence shown here is derived from an EMBL/GenBank/DDBJ whole genome shotgun (WGS) entry which is preliminary data.</text>
</comment>
<dbReference type="EMBL" id="BAVS01000007">
    <property type="protein sequence ID" value="GAE92794.1"/>
    <property type="molecule type" value="Genomic_DNA"/>
</dbReference>
<accession>W4VJ49</accession>
<keyword evidence="1" id="KW-0472">Membrane</keyword>
<dbReference type="PANTHER" id="PTHR30354:SF25">
    <property type="entry name" value="INNER MEMBRANE PERMEASE YGBN"/>
    <property type="match status" value="1"/>
</dbReference>
<name>W4VJ49_9BACI</name>
<dbReference type="Pfam" id="PF02447">
    <property type="entry name" value="GntP_permease"/>
    <property type="match status" value="1"/>
</dbReference>
<evidence type="ECO:0000313" key="2">
    <source>
        <dbReference type="EMBL" id="GAE92794.1"/>
    </source>
</evidence>
<organism evidence="2 3">
    <name type="scientific">Gracilibacillus boraciitolerans JCM 21714</name>
    <dbReference type="NCBI Taxonomy" id="1298598"/>
    <lineage>
        <taxon>Bacteria</taxon>
        <taxon>Bacillati</taxon>
        <taxon>Bacillota</taxon>
        <taxon>Bacilli</taxon>
        <taxon>Bacillales</taxon>
        <taxon>Bacillaceae</taxon>
        <taxon>Gracilibacillus</taxon>
    </lineage>
</organism>
<evidence type="ECO:0000313" key="3">
    <source>
        <dbReference type="Proteomes" id="UP000019102"/>
    </source>
</evidence>
<dbReference type="Proteomes" id="UP000019102">
    <property type="component" value="Unassembled WGS sequence"/>
</dbReference>
<dbReference type="PANTHER" id="PTHR30354">
    <property type="entry name" value="GNT FAMILY GLUCONATE TRANSPORTER"/>
    <property type="match status" value="1"/>
</dbReference>
<dbReference type="OrthoDB" id="9787129at2"/>
<dbReference type="GO" id="GO:0005886">
    <property type="term" value="C:plasma membrane"/>
    <property type="evidence" value="ECO:0007669"/>
    <property type="project" value="TreeGrafter"/>
</dbReference>
<dbReference type="NCBIfam" id="TIGR00791">
    <property type="entry name" value="gntP"/>
    <property type="match status" value="1"/>
</dbReference>
<keyword evidence="3" id="KW-1185">Reference proteome</keyword>
<feature type="transmembrane region" description="Helical" evidence="1">
    <location>
        <begin position="265"/>
        <end position="285"/>
    </location>
</feature>
<feature type="transmembrane region" description="Helical" evidence="1">
    <location>
        <begin position="386"/>
        <end position="403"/>
    </location>
</feature>